<dbReference type="Pfam" id="PF13181">
    <property type="entry name" value="TPR_8"/>
    <property type="match status" value="1"/>
</dbReference>
<evidence type="ECO:0000313" key="3">
    <source>
        <dbReference type="EMBL" id="SGY83058.1"/>
    </source>
</evidence>
<reference evidence="2 4" key="1">
    <citation type="submission" date="2016-11" db="EMBL/GenBank/DDBJ databases">
        <authorList>
            <person name="Klemetsen T."/>
        </authorList>
    </citation>
    <scope>NUCLEOTIDE SEQUENCE [LARGE SCALE GENOMIC DNA]</scope>
    <source>
        <strain evidence="2">MT 2528</strain>
    </source>
</reference>
<dbReference type="EMBL" id="FPLD01000006">
    <property type="protein sequence ID" value="SGY83058.1"/>
    <property type="molecule type" value="Genomic_DNA"/>
</dbReference>
<organism evidence="3 5">
    <name type="scientific">Moritella viscosa</name>
    <dbReference type="NCBI Taxonomy" id="80854"/>
    <lineage>
        <taxon>Bacteria</taxon>
        <taxon>Pseudomonadati</taxon>
        <taxon>Pseudomonadota</taxon>
        <taxon>Gammaproteobacteria</taxon>
        <taxon>Alteromonadales</taxon>
        <taxon>Moritellaceae</taxon>
        <taxon>Moritella</taxon>
    </lineage>
</organism>
<dbReference type="OrthoDB" id="1551390at2"/>
<dbReference type="PATRIC" id="fig|80854.5.peg.556"/>
<keyword evidence="4" id="KW-1185">Reference proteome</keyword>
<dbReference type="PROSITE" id="PS50005">
    <property type="entry name" value="TPR"/>
    <property type="match status" value="1"/>
</dbReference>
<evidence type="ECO:0000313" key="5">
    <source>
        <dbReference type="Proteomes" id="UP000183794"/>
    </source>
</evidence>
<dbReference type="SUPFAM" id="SSF48452">
    <property type="entry name" value="TPR-like"/>
    <property type="match status" value="1"/>
</dbReference>
<dbReference type="RefSeq" id="WP_045108978.1">
    <property type="nucleotide sequence ID" value="NZ_CAWQZC010000049.1"/>
</dbReference>
<dbReference type="HOGENOM" id="CLU_123393_0_0_6"/>
<dbReference type="STRING" id="80854.MVIS_0527"/>
<accession>A0A090ID58</accession>
<reference evidence="3 5" key="2">
    <citation type="submission" date="2016-11" db="EMBL/GenBank/DDBJ databases">
        <authorList>
            <person name="Jaros S."/>
            <person name="Januszkiewicz K."/>
            <person name="Wedrychowicz H."/>
        </authorList>
    </citation>
    <scope>NUCLEOTIDE SEQUENCE [LARGE SCALE GENOMIC DNA]</scope>
    <source>
        <strain evidence="3">NVI 5450</strain>
    </source>
</reference>
<dbReference type="InterPro" id="IPR019734">
    <property type="entry name" value="TPR_rpt"/>
</dbReference>
<dbReference type="SMART" id="SM00028">
    <property type="entry name" value="TPR"/>
    <property type="match status" value="2"/>
</dbReference>
<name>A0A090ID58_9GAMM</name>
<dbReference type="KEGG" id="mvs:MVIS_0527"/>
<dbReference type="Proteomes" id="UP000183794">
    <property type="component" value="Unassembled WGS sequence"/>
</dbReference>
<evidence type="ECO:0000256" key="1">
    <source>
        <dbReference type="PROSITE-ProRule" id="PRU00339"/>
    </source>
</evidence>
<protein>
    <submittedName>
        <fullName evidence="3">Uncharacterized protein</fullName>
    </submittedName>
</protein>
<sequence length="142" mass="15923">MTATKTALDPKLFKKIEIICEKGEEQLEAEEYKTAIDTFMQAYDLVPEPKIHWNVSTWILTALGDAHFMLGDWPSLEEATGFAMLCPEGAVNPYLHLRLGQAHFELGNMGPAKEQLEKAFEAEGEDIFGDDDPKYLAFAKAQ</sequence>
<evidence type="ECO:0000313" key="4">
    <source>
        <dbReference type="Proteomes" id="UP000182660"/>
    </source>
</evidence>
<dbReference type="AlphaFoldDB" id="A0A090ID58"/>
<dbReference type="Proteomes" id="UP000182660">
    <property type="component" value="Unassembled WGS sequence"/>
</dbReference>
<evidence type="ECO:0000313" key="2">
    <source>
        <dbReference type="EMBL" id="SGY82482.1"/>
    </source>
</evidence>
<dbReference type="GeneID" id="61293980"/>
<feature type="repeat" description="TPR" evidence="1">
    <location>
        <begin position="16"/>
        <end position="49"/>
    </location>
</feature>
<gene>
    <name evidence="2" type="ORF">MT2528_0245</name>
    <name evidence="3" type="ORF">NVI5450_0230</name>
</gene>
<proteinExistence type="predicted"/>
<dbReference type="Gene3D" id="1.25.40.10">
    <property type="entry name" value="Tetratricopeptide repeat domain"/>
    <property type="match status" value="1"/>
</dbReference>
<dbReference type="InterPro" id="IPR011990">
    <property type="entry name" value="TPR-like_helical_dom_sf"/>
</dbReference>
<dbReference type="EMBL" id="FPLJ01000008">
    <property type="protein sequence ID" value="SGY82482.1"/>
    <property type="molecule type" value="Genomic_DNA"/>
</dbReference>
<keyword evidence="1" id="KW-0802">TPR repeat</keyword>